<proteinExistence type="predicted"/>
<evidence type="ECO:0000313" key="2">
    <source>
        <dbReference type="Proteomes" id="UP000526125"/>
    </source>
</evidence>
<evidence type="ECO:0000313" key="1">
    <source>
        <dbReference type="EMBL" id="NUU73797.1"/>
    </source>
</evidence>
<reference evidence="1 2" key="1">
    <citation type="submission" date="2020-05" db="EMBL/GenBank/DDBJ databases">
        <title>Genome Sequencing of Type Strains.</title>
        <authorList>
            <person name="Lemaire J.F."/>
            <person name="Inderbitzin P."/>
            <person name="Gregorio O.A."/>
            <person name="Collins S.B."/>
            <person name="Wespe N."/>
            <person name="Knight-Connoni V."/>
        </authorList>
    </citation>
    <scope>NUCLEOTIDE SEQUENCE [LARGE SCALE GENOMIC DNA]</scope>
    <source>
        <strain evidence="1 2">LMG 21957</strain>
    </source>
</reference>
<gene>
    <name evidence="1" type="ORF">HP552_00580</name>
</gene>
<organism evidence="1 2">
    <name type="scientific">Paenibacillus xylanilyticus</name>
    <dbReference type="NCBI Taxonomy" id="248903"/>
    <lineage>
        <taxon>Bacteria</taxon>
        <taxon>Bacillati</taxon>
        <taxon>Bacillota</taxon>
        <taxon>Bacilli</taxon>
        <taxon>Bacillales</taxon>
        <taxon>Paenibacillaceae</taxon>
        <taxon>Paenibacillus</taxon>
    </lineage>
</organism>
<dbReference type="Pfam" id="PF05119">
    <property type="entry name" value="Terminase_4"/>
    <property type="match status" value="1"/>
</dbReference>
<name>A0A7Y6BRQ2_9BACL</name>
<comment type="caution">
    <text evidence="1">The sequence shown here is derived from an EMBL/GenBank/DDBJ whole genome shotgun (WGS) entry which is preliminary data.</text>
</comment>
<dbReference type="EMBL" id="JABMCB010000073">
    <property type="protein sequence ID" value="NUU73797.1"/>
    <property type="molecule type" value="Genomic_DNA"/>
</dbReference>
<accession>A0A7Y6BRQ2</accession>
<dbReference type="InterPro" id="IPR006448">
    <property type="entry name" value="Phage_term_ssu_P27"/>
</dbReference>
<dbReference type="Proteomes" id="UP000526125">
    <property type="component" value="Unassembled WGS sequence"/>
</dbReference>
<dbReference type="NCBIfam" id="TIGR01558">
    <property type="entry name" value="sm_term_P27"/>
    <property type="match status" value="1"/>
</dbReference>
<keyword evidence="2" id="KW-1185">Reference proteome</keyword>
<dbReference type="AlphaFoldDB" id="A0A7Y6BRQ2"/>
<dbReference type="RefSeq" id="WP_175393844.1">
    <property type="nucleotide sequence ID" value="NZ_JABMCB010000073.1"/>
</dbReference>
<protein>
    <submittedName>
        <fullName evidence="1">Phage terminase small subunit P27 family</fullName>
    </submittedName>
</protein>
<sequence>MARPRQPIDLLLYKGNKNLTKQEIEERQAAEIKAPSDKIRAPSYLPKDLRRDFKKISDELIAIGIMSNLDVDALCRYLISRKLYLQVTNELLNRSPIVQYEKGEDDSVDGELIPGTTTVEIFSSVYADLTLNQDKFFKQCRQAASDLGLTISSRCKLVVPKKEEKEPSEFEERFGDV</sequence>